<dbReference type="PANTHER" id="PTHR31001">
    <property type="entry name" value="UNCHARACTERIZED TRANSCRIPTIONAL REGULATORY PROTEIN"/>
    <property type="match status" value="1"/>
</dbReference>
<feature type="compositionally biased region" description="Low complexity" evidence="3">
    <location>
        <begin position="398"/>
        <end position="408"/>
    </location>
</feature>
<keyword evidence="2" id="KW-0539">Nucleus</keyword>
<feature type="compositionally biased region" description="Basic and acidic residues" evidence="3">
    <location>
        <begin position="340"/>
        <end position="356"/>
    </location>
</feature>
<comment type="subcellular location">
    <subcellularLocation>
        <location evidence="1">Nucleus</location>
    </subcellularLocation>
</comment>
<dbReference type="PANTHER" id="PTHR31001:SF89">
    <property type="entry name" value="ZN(2)-C6 FUNGAL-TYPE DOMAIN-CONTAINING PROTEIN"/>
    <property type="match status" value="1"/>
</dbReference>
<gene>
    <name evidence="5" type="ORF">M422DRAFT_271825</name>
</gene>
<dbReference type="EMBL" id="KN837349">
    <property type="protein sequence ID" value="KIJ27006.1"/>
    <property type="molecule type" value="Genomic_DNA"/>
</dbReference>
<evidence type="ECO:0000313" key="5">
    <source>
        <dbReference type="EMBL" id="KIJ27006.1"/>
    </source>
</evidence>
<dbReference type="Pfam" id="PF00172">
    <property type="entry name" value="Zn_clus"/>
    <property type="match status" value="1"/>
</dbReference>
<dbReference type="SUPFAM" id="SSF57701">
    <property type="entry name" value="Zn2/Cys6 DNA-binding domain"/>
    <property type="match status" value="1"/>
</dbReference>
<feature type="compositionally biased region" description="Polar residues" evidence="3">
    <location>
        <begin position="528"/>
        <end position="537"/>
    </location>
</feature>
<evidence type="ECO:0000256" key="2">
    <source>
        <dbReference type="ARBA" id="ARBA00023242"/>
    </source>
</evidence>
<feature type="domain" description="Zn(2)-C6 fungal-type" evidence="4">
    <location>
        <begin position="656"/>
        <end position="683"/>
    </location>
</feature>
<dbReference type="GO" id="GO:0000981">
    <property type="term" value="F:DNA-binding transcription factor activity, RNA polymerase II-specific"/>
    <property type="evidence" value="ECO:0007669"/>
    <property type="project" value="InterPro"/>
</dbReference>
<feature type="compositionally biased region" description="Basic and acidic residues" evidence="3">
    <location>
        <begin position="318"/>
        <end position="330"/>
    </location>
</feature>
<accession>A0A0C9UNF7</accession>
<feature type="compositionally biased region" description="Basic and acidic residues" evidence="3">
    <location>
        <begin position="111"/>
        <end position="122"/>
    </location>
</feature>
<dbReference type="OrthoDB" id="3362851at2759"/>
<name>A0A0C9UNF7_SPHS4</name>
<dbReference type="CDD" id="cd00067">
    <property type="entry name" value="GAL4"/>
    <property type="match status" value="1"/>
</dbReference>
<sequence>MIEFWHIGRGAFENRTTSAKCAQTSTSSDCTDKNRTSALKRLHAASTSSDYTDENCTSALKGLHAASTSSDCTDEDFKRLCRFRKIRSEIELKKFLEFRLTHPSQRIQGTKFEEGHEQEPKNTDSSTGMEVYDHENVPKKDKRKGKSREEFLLPSFTSSVTSSTALSSTQPQSQEQNIRRPSIFRIWEDNHERNLPSSSCSAAQPSTCTQPPPPPLPSVSARLPPPTTDAEITGAAAKIAKEPYKARVRTAINSRGVHMAVVPGPRPSVTLPNAANATGASGSGSRSGAGVGGSRSAQNTVPRVPLEIGNGPPPHARQQKEDEEREERRACSMMMNANPRRAEETYESERRREYKGRALTPASSSASSRQSYAHGNAHSPVDAYERGQPRLTPPPPVHSSLSTSTHSLANDYAPVYDRGPRVYQHDRERNYQTQREYENDCARSSPSSYGHNYPSNSSTERDHYGDQRDSAPQAVSHHLSLDYQHHTRSTEEKDRKKKRRSRALNKPTECLTITIDDNTGPFNPPTRSPTLTPVANYSPSSHPSPSASSFSMFSIIEPVKTDTNYMALNANSSGSPTITRALPSLRDTVRDALSQAQMQQLLPPPPSQHATNGEWNYAEDGEYEDDEEPGVGGGAGGEERPKKKRRTRITLSYSECKRRKIKCDRMQPCTPCQKRGDQSPCKWTVNENSDHPPRDGAPTRIEFDALQARLASVERVLQSMVPNFAQAQRPIPQRGNPYSAVSPSSEAVHHSSLAYPPQDIHHAWPDPPSDRYKYHQSPSSSHSHHESREYRHGYSHAHQQASPGAIFQSSDSLVPGSSERHMMAPPSTSTSTTATTSRTTPVVKLKDLVHNPSSSNVSCSNAPTSSNAEKPVVLKLLPEALRNEKSAEKSLVLKLLPDALRNKGTGRMLQGRHFR</sequence>
<feature type="region of interest" description="Disordered" evidence="3">
    <location>
        <begin position="265"/>
        <end position="548"/>
    </location>
</feature>
<feature type="compositionally biased region" description="Gly residues" evidence="3">
    <location>
        <begin position="281"/>
        <end position="293"/>
    </location>
</feature>
<feature type="region of interest" description="Disordered" evidence="3">
    <location>
        <begin position="620"/>
        <end position="646"/>
    </location>
</feature>
<feature type="compositionally biased region" description="Basic and acidic residues" evidence="3">
    <location>
        <begin position="783"/>
        <end position="792"/>
    </location>
</feature>
<feature type="region of interest" description="Disordered" evidence="3">
    <location>
        <begin position="727"/>
        <end position="839"/>
    </location>
</feature>
<evidence type="ECO:0000256" key="3">
    <source>
        <dbReference type="SAM" id="MobiDB-lite"/>
    </source>
</evidence>
<feature type="compositionally biased region" description="Low complexity" evidence="3">
    <location>
        <begin position="538"/>
        <end position="548"/>
    </location>
</feature>
<feature type="compositionally biased region" description="Low complexity" evidence="3">
    <location>
        <begin position="155"/>
        <end position="169"/>
    </location>
</feature>
<feature type="compositionally biased region" description="Basic and acidic residues" evidence="3">
    <location>
        <begin position="418"/>
        <end position="441"/>
    </location>
</feature>
<proteinExistence type="predicted"/>
<organism evidence="5 6">
    <name type="scientific">Sphaerobolus stellatus (strain SS14)</name>
    <dbReference type="NCBI Taxonomy" id="990650"/>
    <lineage>
        <taxon>Eukaryota</taxon>
        <taxon>Fungi</taxon>
        <taxon>Dikarya</taxon>
        <taxon>Basidiomycota</taxon>
        <taxon>Agaricomycotina</taxon>
        <taxon>Agaricomycetes</taxon>
        <taxon>Phallomycetidae</taxon>
        <taxon>Geastrales</taxon>
        <taxon>Sphaerobolaceae</taxon>
        <taxon>Sphaerobolus</taxon>
    </lineage>
</organism>
<dbReference type="Gene3D" id="4.10.240.10">
    <property type="entry name" value="Zn(2)-C6 fungal-type DNA-binding domain"/>
    <property type="match status" value="1"/>
</dbReference>
<dbReference type="GO" id="GO:0005634">
    <property type="term" value="C:nucleus"/>
    <property type="evidence" value="ECO:0007669"/>
    <property type="project" value="UniProtKB-SubCell"/>
</dbReference>
<feature type="region of interest" description="Disordered" evidence="3">
    <location>
        <begin position="107"/>
        <end position="179"/>
    </location>
</feature>
<dbReference type="PROSITE" id="PS50048">
    <property type="entry name" value="ZN2_CY6_FUNGAL_2"/>
    <property type="match status" value="1"/>
</dbReference>
<feature type="compositionally biased region" description="Polar residues" evidence="3">
    <location>
        <begin position="442"/>
        <end position="458"/>
    </location>
</feature>
<feature type="compositionally biased region" description="Basic and acidic residues" evidence="3">
    <location>
        <begin position="479"/>
        <end position="494"/>
    </location>
</feature>
<dbReference type="Proteomes" id="UP000054279">
    <property type="component" value="Unassembled WGS sequence"/>
</dbReference>
<dbReference type="GO" id="GO:0008270">
    <property type="term" value="F:zinc ion binding"/>
    <property type="evidence" value="ECO:0007669"/>
    <property type="project" value="InterPro"/>
</dbReference>
<feature type="compositionally biased region" description="Polar residues" evidence="3">
    <location>
        <begin position="797"/>
        <end position="812"/>
    </location>
</feature>
<keyword evidence="6" id="KW-1185">Reference proteome</keyword>
<dbReference type="InterPro" id="IPR036864">
    <property type="entry name" value="Zn2-C6_fun-type_DNA-bd_sf"/>
</dbReference>
<dbReference type="InterPro" id="IPR050613">
    <property type="entry name" value="Sec_Metabolite_Reg"/>
</dbReference>
<dbReference type="HOGENOM" id="CLU_318104_0_0_1"/>
<dbReference type="AlphaFoldDB" id="A0A0C9UNF7"/>
<feature type="compositionally biased region" description="Basic and acidic residues" evidence="3">
    <location>
        <begin position="459"/>
        <end position="469"/>
    </location>
</feature>
<feature type="region of interest" description="Disordered" evidence="3">
    <location>
        <begin position="193"/>
        <end position="227"/>
    </location>
</feature>
<feature type="compositionally biased region" description="Low complexity" evidence="3">
    <location>
        <begin position="827"/>
        <end position="839"/>
    </location>
</feature>
<evidence type="ECO:0000256" key="1">
    <source>
        <dbReference type="ARBA" id="ARBA00004123"/>
    </source>
</evidence>
<protein>
    <recommendedName>
        <fullName evidence="4">Zn(2)-C6 fungal-type domain-containing protein</fullName>
    </recommendedName>
</protein>
<evidence type="ECO:0000259" key="4">
    <source>
        <dbReference type="PROSITE" id="PS50048"/>
    </source>
</evidence>
<reference evidence="5 6" key="1">
    <citation type="submission" date="2014-06" db="EMBL/GenBank/DDBJ databases">
        <title>Evolutionary Origins and Diversification of the Mycorrhizal Mutualists.</title>
        <authorList>
            <consortium name="DOE Joint Genome Institute"/>
            <consortium name="Mycorrhizal Genomics Consortium"/>
            <person name="Kohler A."/>
            <person name="Kuo A."/>
            <person name="Nagy L.G."/>
            <person name="Floudas D."/>
            <person name="Copeland A."/>
            <person name="Barry K.W."/>
            <person name="Cichocki N."/>
            <person name="Veneault-Fourrey C."/>
            <person name="LaButti K."/>
            <person name="Lindquist E.A."/>
            <person name="Lipzen A."/>
            <person name="Lundell T."/>
            <person name="Morin E."/>
            <person name="Murat C."/>
            <person name="Riley R."/>
            <person name="Ohm R."/>
            <person name="Sun H."/>
            <person name="Tunlid A."/>
            <person name="Henrissat B."/>
            <person name="Grigoriev I.V."/>
            <person name="Hibbett D.S."/>
            <person name="Martin F."/>
        </authorList>
    </citation>
    <scope>NUCLEOTIDE SEQUENCE [LARGE SCALE GENOMIC DNA]</scope>
    <source>
        <strain evidence="5 6">SS14</strain>
    </source>
</reference>
<feature type="compositionally biased region" description="Pro residues" evidence="3">
    <location>
        <begin position="210"/>
        <end position="227"/>
    </location>
</feature>
<feature type="compositionally biased region" description="Basic and acidic residues" evidence="3">
    <location>
        <begin position="759"/>
        <end position="773"/>
    </location>
</feature>
<evidence type="ECO:0000313" key="6">
    <source>
        <dbReference type="Proteomes" id="UP000054279"/>
    </source>
</evidence>
<dbReference type="InterPro" id="IPR001138">
    <property type="entry name" value="Zn2Cys6_DnaBD"/>
</dbReference>
<dbReference type="SMART" id="SM00066">
    <property type="entry name" value="GAL4"/>
    <property type="match status" value="1"/>
</dbReference>
<feature type="compositionally biased region" description="Acidic residues" evidence="3">
    <location>
        <begin position="620"/>
        <end position="629"/>
    </location>
</feature>